<evidence type="ECO:0000313" key="2">
    <source>
        <dbReference type="Proteomes" id="UP000215196"/>
    </source>
</evidence>
<dbReference type="Proteomes" id="UP000215196">
    <property type="component" value="Chromosome 1"/>
</dbReference>
<proteinExistence type="predicted"/>
<name>A0A239WS66_9FLAO</name>
<sequence>MCVTQFRRLCQASEFRSKGREEDLKDPNLEVRKETYFYNGRSYHYVTDKRKLKGLENYLKQR</sequence>
<dbReference type="KEGG" id="ctak:4412677_00613"/>
<reference evidence="1 2" key="1">
    <citation type="submission" date="2017-06" db="EMBL/GenBank/DDBJ databases">
        <authorList>
            <consortium name="Pathogen Informatics"/>
        </authorList>
    </citation>
    <scope>NUCLEOTIDE SEQUENCE [LARGE SCALE GENOMIC DNA]</scope>
    <source>
        <strain evidence="1 2">NCTC13490</strain>
    </source>
</reference>
<organism evidence="1 2">
    <name type="scientific">Chryseobacterium taklimakanense</name>
    <dbReference type="NCBI Taxonomy" id="536441"/>
    <lineage>
        <taxon>Bacteria</taxon>
        <taxon>Pseudomonadati</taxon>
        <taxon>Bacteroidota</taxon>
        <taxon>Flavobacteriia</taxon>
        <taxon>Flavobacteriales</taxon>
        <taxon>Weeksellaceae</taxon>
        <taxon>Chryseobacterium group</taxon>
        <taxon>Chryseobacterium</taxon>
    </lineage>
</organism>
<protein>
    <submittedName>
        <fullName evidence="1">Uncharacterized protein</fullName>
    </submittedName>
</protein>
<keyword evidence="2" id="KW-1185">Reference proteome</keyword>
<evidence type="ECO:0000313" key="1">
    <source>
        <dbReference type="EMBL" id="SNV37036.1"/>
    </source>
</evidence>
<dbReference type="EMBL" id="LT906465">
    <property type="protein sequence ID" value="SNV37036.1"/>
    <property type="molecule type" value="Genomic_DNA"/>
</dbReference>
<dbReference type="AlphaFoldDB" id="A0A239WS66"/>
<accession>A0A239WS66</accession>
<gene>
    <name evidence="1" type="ORF">SAMEA4412677_00613</name>
</gene>